<organism evidence="16 17">
    <name type="scientific">Vesicular stomatitis Alagoas virus</name>
    <dbReference type="NCBI Taxonomy" id="198833"/>
    <lineage>
        <taxon>Viruses</taxon>
        <taxon>Riboviria</taxon>
        <taxon>Orthornavirae</taxon>
        <taxon>Negarnaviricota</taxon>
        <taxon>Haploviricotina</taxon>
        <taxon>Monjiviricetes</taxon>
        <taxon>Mononegavirales</taxon>
        <taxon>Rhabdoviridae</taxon>
        <taxon>Alpharhabdovirinae</taxon>
        <taxon>Vesiculovirus</taxon>
        <taxon>Vesiculovirus alagoas</taxon>
    </lineage>
</organism>
<dbReference type="Gene3D" id="1.10.3610.10">
    <property type="entry name" value="Nucleoprotein"/>
    <property type="match status" value="1"/>
</dbReference>
<evidence type="ECO:0000256" key="6">
    <source>
        <dbReference type="ARBA" id="ARBA00022561"/>
    </source>
</evidence>
<sequence length="422" mass="47559">MAAVVKRIIDDTLIVPKLPASEDPVEYPADYFKKTSEIPLFINTTKSLAELRGFVYQGLKSGVVSIIHVNSYLYAALKDVQAKLDRDWTSFGVNIGRAGANVGIFDLVSVKGLEGVCPDGVSDASRTSADDNWLPLYLLGLYRVGRTQMTDYRKRLMDGLINQCKMIDDKFEPLIPEGRDFFDLWGNDNNYTKIIAAVDMFFHMFKKHERAYLRYGTIVSRFKDCAALATFGHVCKITGMSTEEVTTWILNREVGDEMIQMMKPGQEIDKADSYMPYLIDFGLSQKSPYSTVKNPAFHFWGQLTALLLRSTRAKNARQPDDIEYTSLTTAGLLYAYAVGSSADLTQQFYMGDNKYVPDNSDGGLTTNAPPQGRDVVEWLGWFDDNHRKPTPDMLQYAKRAVMSLQGLRDKTIGKYAKSEFDK</sequence>
<evidence type="ECO:0000259" key="15">
    <source>
        <dbReference type="Pfam" id="PF00945"/>
    </source>
</evidence>
<dbReference type="InterPro" id="IPR023330">
    <property type="entry name" value="Rhabdovirus_ncapsid_N"/>
</dbReference>
<comment type="subcellular location">
    <subcellularLocation>
        <location evidence="1">Host cytoplasm</location>
    </subcellularLocation>
    <subcellularLocation>
        <location evidence="2">Virion</location>
    </subcellularLocation>
</comment>
<dbReference type="GO" id="GO:0003723">
    <property type="term" value="F:RNA binding"/>
    <property type="evidence" value="ECO:0007669"/>
    <property type="project" value="UniProtKB-KW"/>
</dbReference>
<accession>B3FRL1</accession>
<dbReference type="InterPro" id="IPR035961">
    <property type="entry name" value="Rhabdovirus_nucleoprotein-like"/>
</dbReference>
<dbReference type="OrthoDB" id="22890at10239"/>
<evidence type="ECO:0000256" key="2">
    <source>
        <dbReference type="ARBA" id="ARBA00004328"/>
    </source>
</evidence>
<evidence type="ECO:0000256" key="9">
    <source>
        <dbReference type="ARBA" id="ARBA00023086"/>
    </source>
</evidence>
<dbReference type="GO" id="GO:1990904">
    <property type="term" value="C:ribonucleoprotein complex"/>
    <property type="evidence" value="ECO:0007669"/>
    <property type="project" value="UniProtKB-KW"/>
</dbReference>
<dbReference type="GO" id="GO:0019013">
    <property type="term" value="C:viral nucleocapsid"/>
    <property type="evidence" value="ECO:0007669"/>
    <property type="project" value="UniProtKB-KW"/>
</dbReference>
<keyword evidence="10" id="KW-1035">Host cytoplasm</keyword>
<dbReference type="Proteomes" id="UP000098486">
    <property type="component" value="Segment"/>
</dbReference>
<dbReference type="GO" id="GO:0019029">
    <property type="term" value="C:helical viral capsid"/>
    <property type="evidence" value="ECO:0007669"/>
    <property type="project" value="UniProtKB-KW"/>
</dbReference>
<dbReference type="SUPFAM" id="SSF140809">
    <property type="entry name" value="Rhabdovirus nucleoprotein-like"/>
    <property type="match status" value="1"/>
</dbReference>
<dbReference type="InterPro" id="IPR000448">
    <property type="entry name" value="Rhabdo_ncapsid"/>
</dbReference>
<keyword evidence="11" id="KW-0687">Ribonucleoprotein</keyword>
<evidence type="ECO:0000313" key="17">
    <source>
        <dbReference type="Proteomes" id="UP000098486"/>
    </source>
</evidence>
<comment type="function">
    <text evidence="13">Encapsidates the genome in a ratio of one N per nine ribonucleotides, protecting it from nucleases. The encapsidated genomic RNA is termed the NC and serves as template for transcription and replication. The nucleocapsid is bullet-shaped with the tip containing 8 turns of a conical spiral before reaching the helical cylindrical trunk. Nucleocapsid assembly is concomitant with replication, therefore viral replication depends on the intracellular concentration of free N, termed N(0). All replicative products are resistant to nucleases.</text>
</comment>
<dbReference type="Gene3D" id="1.10.3570.10">
    <property type="entry name" value="Rhabdovirus nucleocapsid protein like domain"/>
    <property type="match status" value="1"/>
</dbReference>
<evidence type="ECO:0000256" key="8">
    <source>
        <dbReference type="ARBA" id="ARBA00022884"/>
    </source>
</evidence>
<keyword evidence="8" id="KW-0694">RNA-binding</keyword>
<evidence type="ECO:0000256" key="12">
    <source>
        <dbReference type="ARBA" id="ARBA00033344"/>
    </source>
</evidence>
<evidence type="ECO:0000256" key="14">
    <source>
        <dbReference type="ARBA" id="ARBA00050000"/>
    </source>
</evidence>
<comment type="subunit">
    <text evidence="14">Homomultimerizes to form the nucleocapsid. Binds to viral genomic RNA; this interaction contributes to the virion assembly. N in the nucleocapsid interacts (via C-terminus) with the P protein (via C-terminus); this interaction allows to package the L polymerase in the virion and positions the polymerase on the template, since P acts as a bridge between N and L. N(0) interacts with the P protein; this interaction prevents the uncontrolled aggregation of N(0). Interacts with the matrix protein (inner layer); this interaction contributes to the virion assembly. Interacts with the L polymerase.</text>
</comment>
<comment type="similarity">
    <text evidence="3">Belongs to the vesiculovirus nucleocapsid protein family.</text>
</comment>
<evidence type="ECO:0000256" key="3">
    <source>
        <dbReference type="ARBA" id="ARBA00009733"/>
    </source>
</evidence>
<evidence type="ECO:0000256" key="7">
    <source>
        <dbReference type="ARBA" id="ARBA00022844"/>
    </source>
</evidence>
<proteinExistence type="inferred from homology"/>
<keyword evidence="6" id="KW-0167">Capsid protein</keyword>
<keyword evidence="7" id="KW-0946">Virion</keyword>
<dbReference type="KEGG" id="vg:20964380"/>
<keyword evidence="9 16" id="KW-0543">Viral nucleoprotein</keyword>
<evidence type="ECO:0000256" key="11">
    <source>
        <dbReference type="ARBA" id="ARBA00023274"/>
    </source>
</evidence>
<protein>
    <recommendedName>
        <fullName evidence="4">Nucleoprotein</fullName>
    </recommendedName>
    <alternativeName>
        <fullName evidence="12">Nucleocapsid protein</fullName>
    </alternativeName>
</protein>
<evidence type="ECO:0000313" key="16">
    <source>
        <dbReference type="EMBL" id="ACB47439.1"/>
    </source>
</evidence>
<reference evidence="16 17" key="1">
    <citation type="journal article" date="2008" name="Arch. Virol.">
        <title>Characterization of the full-length genomic sequences of vesicular stomatitis Cocal and Alagoas viruses.</title>
        <authorList>
            <person name="Pauszek S.J."/>
            <person name="Allende R."/>
            <person name="Rodriguez L.L."/>
        </authorList>
    </citation>
    <scope>NUCLEOTIDE SEQUENCE [LARGE SCALE GENOMIC DNA]</scope>
    <source>
        <strain evidence="16">Indiana 3</strain>
    </source>
</reference>
<dbReference type="GO" id="GO:0030430">
    <property type="term" value="C:host cell cytoplasm"/>
    <property type="evidence" value="ECO:0007669"/>
    <property type="project" value="UniProtKB-SubCell"/>
</dbReference>
<name>B3FRL1_9RHAB</name>
<keyword evidence="17" id="KW-1185">Reference proteome</keyword>
<dbReference type="InterPro" id="IPR023331">
    <property type="entry name" value="Rhabdovirus_ncapsid_C"/>
</dbReference>
<dbReference type="RefSeq" id="YP_009094097.1">
    <property type="nucleotide sequence ID" value="NC_025353.1"/>
</dbReference>
<evidence type="ECO:0000256" key="10">
    <source>
        <dbReference type="ARBA" id="ARBA00023200"/>
    </source>
</evidence>
<evidence type="ECO:0000256" key="1">
    <source>
        <dbReference type="ARBA" id="ARBA00004192"/>
    </source>
</evidence>
<dbReference type="EMBL" id="EU373658">
    <property type="protein sequence ID" value="ACB47439.1"/>
    <property type="molecule type" value="Viral_cRNA"/>
</dbReference>
<evidence type="ECO:0000256" key="4">
    <source>
        <dbReference type="ARBA" id="ARBA00014389"/>
    </source>
</evidence>
<evidence type="ECO:0000256" key="5">
    <source>
        <dbReference type="ARBA" id="ARBA00022497"/>
    </source>
</evidence>
<keyword evidence="5" id="KW-1139">Helical capsid protein</keyword>
<dbReference type="Pfam" id="PF00945">
    <property type="entry name" value="Rhabdo_ncap"/>
    <property type="match status" value="1"/>
</dbReference>
<evidence type="ECO:0000256" key="13">
    <source>
        <dbReference type="ARBA" id="ARBA00049977"/>
    </source>
</evidence>
<dbReference type="GeneID" id="20964380"/>
<feature type="domain" description="Rhabdovirus nucleocapsid" evidence="15">
    <location>
        <begin position="11"/>
        <end position="405"/>
    </location>
</feature>